<keyword evidence="3" id="KW-1133">Transmembrane helix</keyword>
<dbReference type="AlphaFoldDB" id="A0A8S1XUN2"/>
<evidence type="ECO:0000313" key="5">
    <source>
        <dbReference type="EMBL" id="CAD8205236.1"/>
    </source>
</evidence>
<comment type="subcellular location">
    <subcellularLocation>
        <location evidence="1">Membrane</location>
        <topology evidence="1">Multi-pass membrane protein</topology>
    </subcellularLocation>
</comment>
<gene>
    <name evidence="5" type="ORF">PPENT_87.1.T1400050</name>
</gene>
<evidence type="ECO:0000256" key="3">
    <source>
        <dbReference type="ARBA" id="ARBA00022989"/>
    </source>
</evidence>
<proteinExistence type="predicted"/>
<evidence type="ECO:0000256" key="4">
    <source>
        <dbReference type="ARBA" id="ARBA00023136"/>
    </source>
</evidence>
<protein>
    <submittedName>
        <fullName evidence="5">Uncharacterized protein</fullName>
    </submittedName>
</protein>
<evidence type="ECO:0000313" key="6">
    <source>
        <dbReference type="Proteomes" id="UP000689195"/>
    </source>
</evidence>
<evidence type="ECO:0000256" key="2">
    <source>
        <dbReference type="ARBA" id="ARBA00022692"/>
    </source>
</evidence>
<comment type="caution">
    <text evidence="5">The sequence shown here is derived from an EMBL/GenBank/DDBJ whole genome shotgun (WGS) entry which is preliminary data.</text>
</comment>
<dbReference type="GO" id="GO:0016020">
    <property type="term" value="C:membrane"/>
    <property type="evidence" value="ECO:0007669"/>
    <property type="project" value="UniProtKB-SubCell"/>
</dbReference>
<keyword evidence="2" id="KW-0812">Transmembrane</keyword>
<sequence length="66" mass="8130">MILKLIYNSFRWIDQPCGLNEFQLGYRRIENYNMSNLIKGHKDYGIHIKQILIQTDFLQYLRFLYE</sequence>
<keyword evidence="4" id="KW-0472">Membrane</keyword>
<evidence type="ECO:0000256" key="1">
    <source>
        <dbReference type="ARBA" id="ARBA00004141"/>
    </source>
</evidence>
<organism evidence="5 6">
    <name type="scientific">Paramecium pentaurelia</name>
    <dbReference type="NCBI Taxonomy" id="43138"/>
    <lineage>
        <taxon>Eukaryota</taxon>
        <taxon>Sar</taxon>
        <taxon>Alveolata</taxon>
        <taxon>Ciliophora</taxon>
        <taxon>Intramacronucleata</taxon>
        <taxon>Oligohymenophorea</taxon>
        <taxon>Peniculida</taxon>
        <taxon>Parameciidae</taxon>
        <taxon>Paramecium</taxon>
    </lineage>
</organism>
<keyword evidence="6" id="KW-1185">Reference proteome</keyword>
<name>A0A8S1XUN2_9CILI</name>
<dbReference type="InterPro" id="IPR007941">
    <property type="entry name" value="DUF726"/>
</dbReference>
<reference evidence="5" key="1">
    <citation type="submission" date="2021-01" db="EMBL/GenBank/DDBJ databases">
        <authorList>
            <consortium name="Genoscope - CEA"/>
            <person name="William W."/>
        </authorList>
    </citation>
    <scope>NUCLEOTIDE SEQUENCE</scope>
</reference>
<dbReference type="OrthoDB" id="277931at2759"/>
<dbReference type="Pfam" id="PF05277">
    <property type="entry name" value="DUF726"/>
    <property type="match status" value="1"/>
</dbReference>
<dbReference type="EMBL" id="CAJJDO010000140">
    <property type="protein sequence ID" value="CAD8205236.1"/>
    <property type="molecule type" value="Genomic_DNA"/>
</dbReference>
<dbReference type="Proteomes" id="UP000689195">
    <property type="component" value="Unassembled WGS sequence"/>
</dbReference>
<accession>A0A8S1XUN2</accession>